<accession>A0ABS1RA68</accession>
<dbReference type="RefSeq" id="WP_202105150.1">
    <property type="nucleotide sequence ID" value="NZ_JAERTY010000017.1"/>
</dbReference>
<dbReference type="Proteomes" id="UP000625283">
    <property type="component" value="Unassembled WGS sequence"/>
</dbReference>
<sequence>MDQQLLNHESKLRVYLHDKPEFPNIGRDSSSPCQDPAVDFQEHIFGDSLVKCHAVVGKNVLLQQFMCYTEEDQKIFTIPAQPVVSFHIQVYGDFKMKFVEEQDSRPYIEGQCSLFWQSDHILCCELPKYESDFFTLHFRPSHFLEMSHRFPLLTEFAAEVALSPFGILDFYIGNADESRLSFIDAILHEVRDYHTSDQRYTHLCECLLLQSMGLDVEAEPFPSDTLRRTHDSAFSVLDDHELTDEQKLSVEISRRYVKRDQLIAEFYEHKKEFEERKEERAEFNAIMKKIAKSYHSVMGKSADNLAESYFWMAEKLAEEMKRFDLTDREKATVVEAIIALCDQSFELSAPHMGQLDFYTSYTGQPYDGDLAMREFGQMLDMFIPDINLPLDKLDGTRKGSAILEQYMQDEFGFKPLSHFKETGEIDKTPKVVELYHLLMQHMVDELTITDSGDLKKSDLIRVIDHAYQRNDLSLLLLVEIEQLTGDTDYVEKQKYNKICLWVLALEEAIDEWDSVEYTKEEDQLLYLIQVYYVSSDKIKAVKRRVMKTKRIYDAMVPALLNAGYALGSVSKKSIFMLTAESLIAMAEKLSAKE</sequence>
<organism evidence="1 2">
    <name type="scientific">Sphingobacterium faecale</name>
    <dbReference type="NCBI Taxonomy" id="2803775"/>
    <lineage>
        <taxon>Bacteria</taxon>
        <taxon>Pseudomonadati</taxon>
        <taxon>Bacteroidota</taxon>
        <taxon>Sphingobacteriia</taxon>
        <taxon>Sphingobacteriales</taxon>
        <taxon>Sphingobacteriaceae</taxon>
        <taxon>Sphingobacterium</taxon>
    </lineage>
</organism>
<evidence type="ECO:0000313" key="1">
    <source>
        <dbReference type="EMBL" id="MBL1411435.1"/>
    </source>
</evidence>
<protein>
    <submittedName>
        <fullName evidence="1">Uncharacterized protein</fullName>
    </submittedName>
</protein>
<proteinExistence type="predicted"/>
<name>A0ABS1RA68_9SPHI</name>
<comment type="caution">
    <text evidence="1">The sequence shown here is derived from an EMBL/GenBank/DDBJ whole genome shotgun (WGS) entry which is preliminary data.</text>
</comment>
<gene>
    <name evidence="1" type="ORF">JKG61_21940</name>
</gene>
<keyword evidence="2" id="KW-1185">Reference proteome</keyword>
<evidence type="ECO:0000313" key="2">
    <source>
        <dbReference type="Proteomes" id="UP000625283"/>
    </source>
</evidence>
<dbReference type="EMBL" id="JAERTY010000017">
    <property type="protein sequence ID" value="MBL1411435.1"/>
    <property type="molecule type" value="Genomic_DNA"/>
</dbReference>
<reference evidence="1 2" key="1">
    <citation type="submission" date="2021-01" db="EMBL/GenBank/DDBJ databases">
        <title>C459-1 draft genome sequence.</title>
        <authorList>
            <person name="Zhang X.-F."/>
        </authorList>
    </citation>
    <scope>NUCLEOTIDE SEQUENCE [LARGE SCALE GENOMIC DNA]</scope>
    <source>
        <strain evidence="2">C459-1</strain>
    </source>
</reference>